<accession>A0AAN9J919</accession>
<sequence>MVTTPSPGGSNMDTSKRKRGVTIMKKIINARNKGQKIESCFNIDDSHKKWVCMEAGKLHRNFRTEMTKFYFNHADGIGKHPPKKYAEWITDEEWSDFIVQRLSEAFKLKEADSDITSVPRHILWKAARVNKSGETLSQSVSQEERHSHGKDDILAKAFSRPEYPGRVRAQGFGVCHRDYFKGEKISKQDRDIGY</sequence>
<name>A0AAN9J919_CLITE</name>
<protein>
    <submittedName>
        <fullName evidence="1">Uncharacterized protein</fullName>
    </submittedName>
</protein>
<evidence type="ECO:0000313" key="1">
    <source>
        <dbReference type="EMBL" id="KAK7293746.1"/>
    </source>
</evidence>
<comment type="caution">
    <text evidence="1">The sequence shown here is derived from an EMBL/GenBank/DDBJ whole genome shotgun (WGS) entry which is preliminary data.</text>
</comment>
<dbReference type="PANTHER" id="PTHR33018:SF31">
    <property type="entry name" value="TRANSPOSASE, PTTA_EN_SPM, PLANT"/>
    <property type="match status" value="1"/>
</dbReference>
<dbReference type="PANTHER" id="PTHR33018">
    <property type="entry name" value="OS10G0338966 PROTEIN-RELATED"/>
    <property type="match status" value="1"/>
</dbReference>
<proteinExistence type="predicted"/>
<dbReference type="EMBL" id="JAYKXN010000004">
    <property type="protein sequence ID" value="KAK7293746.1"/>
    <property type="molecule type" value="Genomic_DNA"/>
</dbReference>
<evidence type="ECO:0000313" key="2">
    <source>
        <dbReference type="Proteomes" id="UP001359559"/>
    </source>
</evidence>
<dbReference type="Proteomes" id="UP001359559">
    <property type="component" value="Unassembled WGS sequence"/>
</dbReference>
<organism evidence="1 2">
    <name type="scientific">Clitoria ternatea</name>
    <name type="common">Butterfly pea</name>
    <dbReference type="NCBI Taxonomy" id="43366"/>
    <lineage>
        <taxon>Eukaryota</taxon>
        <taxon>Viridiplantae</taxon>
        <taxon>Streptophyta</taxon>
        <taxon>Embryophyta</taxon>
        <taxon>Tracheophyta</taxon>
        <taxon>Spermatophyta</taxon>
        <taxon>Magnoliopsida</taxon>
        <taxon>eudicotyledons</taxon>
        <taxon>Gunneridae</taxon>
        <taxon>Pentapetalae</taxon>
        <taxon>rosids</taxon>
        <taxon>fabids</taxon>
        <taxon>Fabales</taxon>
        <taxon>Fabaceae</taxon>
        <taxon>Papilionoideae</taxon>
        <taxon>50 kb inversion clade</taxon>
        <taxon>NPAAA clade</taxon>
        <taxon>indigoferoid/millettioid clade</taxon>
        <taxon>Phaseoleae</taxon>
        <taxon>Clitoria</taxon>
    </lineage>
</organism>
<keyword evidence="2" id="KW-1185">Reference proteome</keyword>
<dbReference type="AlphaFoldDB" id="A0AAN9J919"/>
<gene>
    <name evidence="1" type="ORF">RJT34_16619</name>
</gene>
<reference evidence="1 2" key="1">
    <citation type="submission" date="2024-01" db="EMBL/GenBank/DDBJ databases">
        <title>The genomes of 5 underutilized Papilionoideae crops provide insights into root nodulation and disease resistance.</title>
        <authorList>
            <person name="Yuan L."/>
        </authorList>
    </citation>
    <scope>NUCLEOTIDE SEQUENCE [LARGE SCALE GENOMIC DNA]</scope>
    <source>
        <strain evidence="1">LY-2023</strain>
        <tissue evidence="1">Leaf</tissue>
    </source>
</reference>